<sequence>MRVSSAVVDVNQFDSSAKFVYFGDDSRAKFLYFGDVLMEFQLALKIIKPY</sequence>
<reference evidence="1" key="1">
    <citation type="submission" date="2018-02" db="EMBL/GenBank/DDBJ databases">
        <title>Rhizophora mucronata_Transcriptome.</title>
        <authorList>
            <person name="Meera S.P."/>
            <person name="Sreeshan A."/>
            <person name="Augustine A."/>
        </authorList>
    </citation>
    <scope>NUCLEOTIDE SEQUENCE</scope>
    <source>
        <tissue evidence="1">Leaf</tissue>
    </source>
</reference>
<dbReference type="AlphaFoldDB" id="A0A2P2PS40"/>
<proteinExistence type="predicted"/>
<evidence type="ECO:0000313" key="1">
    <source>
        <dbReference type="EMBL" id="MBX57515.1"/>
    </source>
</evidence>
<name>A0A2P2PS40_RHIMU</name>
<accession>A0A2P2PS40</accession>
<organism evidence="1">
    <name type="scientific">Rhizophora mucronata</name>
    <name type="common">Asiatic mangrove</name>
    <dbReference type="NCBI Taxonomy" id="61149"/>
    <lineage>
        <taxon>Eukaryota</taxon>
        <taxon>Viridiplantae</taxon>
        <taxon>Streptophyta</taxon>
        <taxon>Embryophyta</taxon>
        <taxon>Tracheophyta</taxon>
        <taxon>Spermatophyta</taxon>
        <taxon>Magnoliopsida</taxon>
        <taxon>eudicotyledons</taxon>
        <taxon>Gunneridae</taxon>
        <taxon>Pentapetalae</taxon>
        <taxon>rosids</taxon>
        <taxon>fabids</taxon>
        <taxon>Malpighiales</taxon>
        <taxon>Rhizophoraceae</taxon>
        <taxon>Rhizophora</taxon>
    </lineage>
</organism>
<protein>
    <submittedName>
        <fullName evidence="1">Uncharacterized protein</fullName>
    </submittedName>
</protein>
<dbReference type="EMBL" id="GGEC01077031">
    <property type="protein sequence ID" value="MBX57515.1"/>
    <property type="molecule type" value="Transcribed_RNA"/>
</dbReference>